<dbReference type="KEGG" id="pdio:PDMSB3_0944.1"/>
<reference evidence="1 2" key="1">
    <citation type="submission" date="2019-08" db="EMBL/GenBank/DDBJ databases">
        <authorList>
            <person name="Herpell B J."/>
        </authorList>
    </citation>
    <scope>NUCLEOTIDE SEQUENCE [LARGE SCALE GENOMIC DNA]</scope>
    <source>
        <strain evidence="2">Msb3</strain>
    </source>
</reference>
<gene>
    <name evidence="1" type="ORF">PDMSB3_0944</name>
</gene>
<keyword evidence="2" id="KW-1185">Reference proteome</keyword>
<dbReference type="EMBL" id="LR699554">
    <property type="protein sequence ID" value="VVD32242.1"/>
    <property type="molecule type" value="Genomic_DNA"/>
</dbReference>
<proteinExistence type="predicted"/>
<name>A0A5Q4YXF1_9BURK</name>
<evidence type="ECO:0000313" key="2">
    <source>
        <dbReference type="Proteomes" id="UP000325811"/>
    </source>
</evidence>
<accession>A0A5Q4YXF1</accession>
<dbReference type="AlphaFoldDB" id="A0A5Q4YXF1"/>
<organism evidence="1 2">
    <name type="scientific">Paraburkholderia dioscoreae</name>
    <dbReference type="NCBI Taxonomy" id="2604047"/>
    <lineage>
        <taxon>Bacteria</taxon>
        <taxon>Pseudomonadati</taxon>
        <taxon>Pseudomonadota</taxon>
        <taxon>Betaproteobacteria</taxon>
        <taxon>Burkholderiales</taxon>
        <taxon>Burkholderiaceae</taxon>
        <taxon>Paraburkholderia</taxon>
    </lineage>
</organism>
<evidence type="ECO:0000313" key="1">
    <source>
        <dbReference type="EMBL" id="VVD32242.1"/>
    </source>
</evidence>
<sequence length="156" mass="17774">MVQEKRNSFFAHATRLFFLCRAQIRRISNLRLIRIMFECHGTLISHSPVLQYVFNSGRISDMPVIKSGREMSQYCQWVAFRCGATPRRLTALPAFIRKSQFNQSKFAASHVKSSASYLLKTIILTISWVLAALNIGIPEFQIAVSPNQIIFQGAHI</sequence>
<dbReference type="Proteomes" id="UP000325811">
    <property type="component" value="Chromosome II"/>
</dbReference>
<protein>
    <submittedName>
        <fullName evidence="1">Uncharacterized protein</fullName>
    </submittedName>
</protein>